<evidence type="ECO:0000256" key="11">
    <source>
        <dbReference type="ARBA" id="ARBA00023317"/>
    </source>
</evidence>
<dbReference type="GO" id="GO:0006646">
    <property type="term" value="P:phosphatidylethanolamine biosynthetic process"/>
    <property type="evidence" value="ECO:0007669"/>
    <property type="project" value="UniProtKB-UniPathway"/>
</dbReference>
<dbReference type="Proteomes" id="UP000184096">
    <property type="component" value="Chromosome I"/>
</dbReference>
<sequence>MPEALAGRSDRFMTVKGLITALTEQENLNFLLTNRIPRAAITRFMGWFSKIENPYVCAASIALWRLFSDLDLSEAKKTEFKSLHDCFTRELKDGLRPFDPDPSVVTSPSDAIIGAHGAIEDTELFQIKGANYSLKDLLGDDRLVETHRNGRFVTLRLTSSMYHRFHAPADFRIEHVTFISGDVWNVNPIALKRVEKLFCKNERAVIETHLSSGEALTIVPVAAILVASLRLHCIEATLNAQTRGPTTFPCDAQVRKGDELGWFEHGSTIIVLTPDRFEFCDNVREGARIKAGQPLLRKP</sequence>
<dbReference type="Pfam" id="PF02666">
    <property type="entry name" value="PS_Dcarbxylase"/>
    <property type="match status" value="1"/>
</dbReference>
<keyword evidence="9" id="KW-0456">Lyase</keyword>
<evidence type="ECO:0000256" key="10">
    <source>
        <dbReference type="ARBA" id="ARBA00023264"/>
    </source>
</evidence>
<comment type="cofactor">
    <cofactor evidence="1">
        <name>pyruvate</name>
        <dbReference type="ChEBI" id="CHEBI:15361"/>
    </cofactor>
</comment>
<evidence type="ECO:0000256" key="9">
    <source>
        <dbReference type="ARBA" id="ARBA00023239"/>
    </source>
</evidence>
<gene>
    <name evidence="13" type="ORF">SAMN05444170_4150</name>
</gene>
<keyword evidence="8" id="KW-0594">Phospholipid biosynthesis</keyword>
<dbReference type="InterPro" id="IPR003817">
    <property type="entry name" value="PS_Dcarbxylase"/>
</dbReference>
<keyword evidence="11" id="KW-0670">Pyruvate</keyword>
<evidence type="ECO:0000313" key="14">
    <source>
        <dbReference type="Proteomes" id="UP000184096"/>
    </source>
</evidence>
<proteinExistence type="predicted"/>
<dbReference type="EC" id="4.1.1.65" evidence="3"/>
<accession>A0A1M7UAC2</accession>
<keyword evidence="4" id="KW-0444">Lipid biosynthesis</keyword>
<reference evidence="14" key="1">
    <citation type="submission" date="2016-11" db="EMBL/GenBank/DDBJ databases">
        <authorList>
            <person name="Varghese N."/>
            <person name="Submissions S."/>
        </authorList>
    </citation>
    <scope>NUCLEOTIDE SEQUENCE [LARGE SCALE GENOMIC DNA]</scope>
    <source>
        <strain evidence="14">GAS401</strain>
    </source>
</reference>
<keyword evidence="5" id="KW-0210">Decarboxylase</keyword>
<dbReference type="NCBIfam" id="TIGR00163">
    <property type="entry name" value="PS_decarb"/>
    <property type="match status" value="1"/>
</dbReference>
<keyword evidence="10" id="KW-1208">Phospholipid metabolism</keyword>
<name>A0A1M7UAC2_9BRAD</name>
<evidence type="ECO:0000256" key="1">
    <source>
        <dbReference type="ARBA" id="ARBA00001928"/>
    </source>
</evidence>
<evidence type="ECO:0000256" key="12">
    <source>
        <dbReference type="ARBA" id="ARBA00024326"/>
    </source>
</evidence>
<keyword evidence="14" id="KW-1185">Reference proteome</keyword>
<keyword evidence="7" id="KW-0865">Zymogen</keyword>
<dbReference type="GO" id="GO:0004609">
    <property type="term" value="F:phosphatidylserine decarboxylase activity"/>
    <property type="evidence" value="ECO:0007669"/>
    <property type="project" value="UniProtKB-EC"/>
</dbReference>
<evidence type="ECO:0000256" key="8">
    <source>
        <dbReference type="ARBA" id="ARBA00023209"/>
    </source>
</evidence>
<evidence type="ECO:0000256" key="2">
    <source>
        <dbReference type="ARBA" id="ARBA00005189"/>
    </source>
</evidence>
<dbReference type="EMBL" id="LT670849">
    <property type="protein sequence ID" value="SHN79884.1"/>
    <property type="molecule type" value="Genomic_DNA"/>
</dbReference>
<dbReference type="AlphaFoldDB" id="A0A1M7UAC2"/>
<dbReference type="UniPathway" id="UPA00558"/>
<comment type="pathway">
    <text evidence="12">Phospholipid metabolism; phosphatidylethanolamine biosynthesis.</text>
</comment>
<evidence type="ECO:0000256" key="4">
    <source>
        <dbReference type="ARBA" id="ARBA00022516"/>
    </source>
</evidence>
<evidence type="ECO:0000256" key="3">
    <source>
        <dbReference type="ARBA" id="ARBA00012243"/>
    </source>
</evidence>
<evidence type="ECO:0000256" key="7">
    <source>
        <dbReference type="ARBA" id="ARBA00023145"/>
    </source>
</evidence>
<comment type="pathway">
    <text evidence="2">Lipid metabolism.</text>
</comment>
<evidence type="ECO:0000256" key="5">
    <source>
        <dbReference type="ARBA" id="ARBA00022793"/>
    </source>
</evidence>
<dbReference type="PANTHER" id="PTHR10067">
    <property type="entry name" value="PHOSPHATIDYLSERINE DECARBOXYLASE"/>
    <property type="match status" value="1"/>
</dbReference>
<protein>
    <recommendedName>
        <fullName evidence="3">phosphatidylserine decarboxylase</fullName>
        <ecNumber evidence="3">4.1.1.65</ecNumber>
    </recommendedName>
</protein>
<keyword evidence="6" id="KW-0443">Lipid metabolism</keyword>
<evidence type="ECO:0000313" key="13">
    <source>
        <dbReference type="EMBL" id="SHN79884.1"/>
    </source>
</evidence>
<dbReference type="PANTHER" id="PTHR10067:SF6">
    <property type="entry name" value="PHOSPHATIDYLSERINE DECARBOXYLASE PROENZYME, MITOCHONDRIAL"/>
    <property type="match status" value="1"/>
</dbReference>
<dbReference type="InterPro" id="IPR033177">
    <property type="entry name" value="PSD-B"/>
</dbReference>
<evidence type="ECO:0000256" key="6">
    <source>
        <dbReference type="ARBA" id="ARBA00023098"/>
    </source>
</evidence>
<organism evidence="13 14">
    <name type="scientific">Bradyrhizobium erythrophlei</name>
    <dbReference type="NCBI Taxonomy" id="1437360"/>
    <lineage>
        <taxon>Bacteria</taxon>
        <taxon>Pseudomonadati</taxon>
        <taxon>Pseudomonadota</taxon>
        <taxon>Alphaproteobacteria</taxon>
        <taxon>Hyphomicrobiales</taxon>
        <taxon>Nitrobacteraceae</taxon>
        <taxon>Bradyrhizobium</taxon>
    </lineage>
</organism>